<keyword evidence="5" id="KW-0472">Membrane</keyword>
<dbReference type="InterPro" id="IPR001898">
    <property type="entry name" value="SLC13A/DASS"/>
</dbReference>
<dbReference type="AlphaFoldDB" id="A0A7R8WM52"/>
<dbReference type="EMBL" id="OB663275">
    <property type="protein sequence ID" value="CAD7231196.1"/>
    <property type="molecule type" value="Genomic_DNA"/>
</dbReference>
<evidence type="ECO:0000256" key="4">
    <source>
        <dbReference type="ARBA" id="ARBA00022989"/>
    </source>
</evidence>
<evidence type="ECO:0000313" key="6">
    <source>
        <dbReference type="EMBL" id="CAD7231196.1"/>
    </source>
</evidence>
<comment type="subcellular location">
    <subcellularLocation>
        <location evidence="1">Membrane</location>
        <topology evidence="1">Multi-pass membrane protein</topology>
    </subcellularLocation>
</comment>
<comment type="similarity">
    <text evidence="2">Belongs to the SLC13A/DASS transporter (TC 2.A.47) family. NADC subfamily.</text>
</comment>
<accession>A0A7R8WM52</accession>
<dbReference type="GO" id="GO:0015137">
    <property type="term" value="F:citrate transmembrane transporter activity"/>
    <property type="evidence" value="ECO:0007669"/>
    <property type="project" value="TreeGrafter"/>
</dbReference>
<proteinExistence type="inferred from homology"/>
<organism evidence="6">
    <name type="scientific">Cyprideis torosa</name>
    <dbReference type="NCBI Taxonomy" id="163714"/>
    <lineage>
        <taxon>Eukaryota</taxon>
        <taxon>Metazoa</taxon>
        <taxon>Ecdysozoa</taxon>
        <taxon>Arthropoda</taxon>
        <taxon>Crustacea</taxon>
        <taxon>Oligostraca</taxon>
        <taxon>Ostracoda</taxon>
        <taxon>Podocopa</taxon>
        <taxon>Podocopida</taxon>
        <taxon>Cytherocopina</taxon>
        <taxon>Cytheroidea</taxon>
        <taxon>Cytherideidae</taxon>
        <taxon>Cyprideis</taxon>
    </lineage>
</organism>
<dbReference type="PANTHER" id="PTHR10283">
    <property type="entry name" value="SOLUTE CARRIER FAMILY 13 MEMBER"/>
    <property type="match status" value="1"/>
</dbReference>
<protein>
    <submittedName>
        <fullName evidence="6">Uncharacterized protein</fullName>
    </submittedName>
</protein>
<dbReference type="OrthoDB" id="6493944at2759"/>
<evidence type="ECO:0000256" key="5">
    <source>
        <dbReference type="ARBA" id="ARBA00023136"/>
    </source>
</evidence>
<gene>
    <name evidence="6" type="ORF">CTOB1V02_LOCUS9048</name>
</gene>
<evidence type="ECO:0000256" key="1">
    <source>
        <dbReference type="ARBA" id="ARBA00004141"/>
    </source>
</evidence>
<reference evidence="6" key="1">
    <citation type="submission" date="2020-11" db="EMBL/GenBank/DDBJ databases">
        <authorList>
            <person name="Tran Van P."/>
        </authorList>
    </citation>
    <scope>NUCLEOTIDE SEQUENCE</scope>
</reference>
<evidence type="ECO:0000256" key="2">
    <source>
        <dbReference type="ARBA" id="ARBA00006772"/>
    </source>
</evidence>
<dbReference type="PANTHER" id="PTHR10283:SF82">
    <property type="entry name" value="SOLUTE CARRIER FAMILY 13 MEMBER 2"/>
    <property type="match status" value="1"/>
</dbReference>
<dbReference type="CDD" id="cd01115">
    <property type="entry name" value="SLC13_permease"/>
    <property type="match status" value="1"/>
</dbReference>
<keyword evidence="4" id="KW-1133">Transmembrane helix</keyword>
<dbReference type="GO" id="GO:0005886">
    <property type="term" value="C:plasma membrane"/>
    <property type="evidence" value="ECO:0007669"/>
    <property type="project" value="TreeGrafter"/>
</dbReference>
<name>A0A7R8WM52_9CRUS</name>
<keyword evidence="3" id="KW-0812">Transmembrane</keyword>
<dbReference type="GO" id="GO:0015141">
    <property type="term" value="F:succinate transmembrane transporter activity"/>
    <property type="evidence" value="ECO:0007669"/>
    <property type="project" value="TreeGrafter"/>
</dbReference>
<evidence type="ECO:0000256" key="3">
    <source>
        <dbReference type="ARBA" id="ARBA00022692"/>
    </source>
</evidence>
<sequence>MAILWITEAVPIPMTAMIPLWTFPMLGVLSTGDLTEMYMQQTNMMFLGGLIVTIAIEYSGFHERMALRALLLVGVSEKWLMLGFMCITMFMSMWISNTATTAVMIPVVEAVLWELYKPTEESGKNAGKNPSREIPSGLSMVDSEMDNVHTGPAEDVVVASENIRAFKRARNIILCSVAYSANIGGTGSLTGTGPNLVLKGILDDHFNHATPLNFASWLMFNVPGMLICVFLAWAFLLLQNGPLQKFCYGRPVASVANARTTEETNDAGDRSKNARNILRKKYEDLGPITFHEAAVFVLFVTMVLLWQVETVLLRHETFTANNKRYRPKSSYKALLTWAAVHEKMPWGVLILIGGGFALSEATQRSGLSNEVGEALSFLGRLPPAIILFSVTLATSFITEVTSDTAVSSILIPILIKLSSNLRLNPLYLTLPCAVSCSFAFMLPAATPPNALVYSAGQMRTSEMIRHGFFLNIFCVVVLNLMALLLGGPVLGMDAFPEWAEPANTTSNV</sequence>
<dbReference type="Pfam" id="PF00939">
    <property type="entry name" value="Na_sulph_symp"/>
    <property type="match status" value="1"/>
</dbReference>